<dbReference type="GO" id="GO:0005524">
    <property type="term" value="F:ATP binding"/>
    <property type="evidence" value="ECO:0007669"/>
    <property type="project" value="UniProtKB-KW"/>
</dbReference>
<keyword evidence="6 9" id="KW-0418">Kinase</keyword>
<reference evidence="9 10" key="1">
    <citation type="submission" date="2016-10" db="EMBL/GenBank/DDBJ databases">
        <authorList>
            <person name="de Groot N.N."/>
        </authorList>
    </citation>
    <scope>NUCLEOTIDE SEQUENCE [LARGE SCALE GENOMIC DNA]</scope>
    <source>
        <strain evidence="9 10">DSM 23995</strain>
    </source>
</reference>
<dbReference type="OrthoDB" id="9810372at2"/>
<dbReference type="AlphaFoldDB" id="A0A1I1ZHG6"/>
<evidence type="ECO:0000256" key="4">
    <source>
        <dbReference type="ARBA" id="ARBA00022679"/>
    </source>
</evidence>
<evidence type="ECO:0000313" key="10">
    <source>
        <dbReference type="Proteomes" id="UP000199516"/>
    </source>
</evidence>
<dbReference type="STRING" id="930128.SAMN05192532_101193"/>
<dbReference type="Gene3D" id="3.30.420.40">
    <property type="match status" value="2"/>
</dbReference>
<dbReference type="GO" id="GO:0005737">
    <property type="term" value="C:cytoplasm"/>
    <property type="evidence" value="ECO:0007669"/>
    <property type="project" value="InterPro"/>
</dbReference>
<keyword evidence="5" id="KW-0547">Nucleotide-binding</keyword>
<dbReference type="InterPro" id="IPR043129">
    <property type="entry name" value="ATPase_NBD"/>
</dbReference>
<dbReference type="Pfam" id="PF00480">
    <property type="entry name" value="ROK"/>
    <property type="match status" value="1"/>
</dbReference>
<dbReference type="PANTHER" id="PTHR18964">
    <property type="entry name" value="ROK (REPRESSOR, ORF, KINASE) FAMILY"/>
    <property type="match status" value="1"/>
</dbReference>
<evidence type="ECO:0000256" key="8">
    <source>
        <dbReference type="ARBA" id="ARBA00032386"/>
    </source>
</evidence>
<evidence type="ECO:0000256" key="6">
    <source>
        <dbReference type="ARBA" id="ARBA00022777"/>
    </source>
</evidence>
<evidence type="ECO:0000313" key="9">
    <source>
        <dbReference type="EMBL" id="SFE30003.1"/>
    </source>
</evidence>
<protein>
    <recommendedName>
        <fullName evidence="3">Glucokinase</fullName>
        <ecNumber evidence="2">2.7.1.2</ecNumber>
    </recommendedName>
    <alternativeName>
        <fullName evidence="8">Glucose kinase</fullName>
    </alternativeName>
</protein>
<dbReference type="GO" id="GO:0006096">
    <property type="term" value="P:glycolytic process"/>
    <property type="evidence" value="ECO:0007669"/>
    <property type="project" value="InterPro"/>
</dbReference>
<evidence type="ECO:0000256" key="7">
    <source>
        <dbReference type="ARBA" id="ARBA00022840"/>
    </source>
</evidence>
<dbReference type="InterPro" id="IPR000600">
    <property type="entry name" value="ROK"/>
</dbReference>
<dbReference type="InterPro" id="IPR049874">
    <property type="entry name" value="ROK_cs"/>
</dbReference>
<dbReference type="Proteomes" id="UP000199516">
    <property type="component" value="Unassembled WGS sequence"/>
</dbReference>
<keyword evidence="4" id="KW-0808">Transferase</keyword>
<keyword evidence="7" id="KW-0067">ATP-binding</keyword>
<accession>A0A1I1ZHG6</accession>
<evidence type="ECO:0000256" key="1">
    <source>
        <dbReference type="ARBA" id="ARBA00006479"/>
    </source>
</evidence>
<dbReference type="EMBL" id="FONT01000001">
    <property type="protein sequence ID" value="SFE30003.1"/>
    <property type="molecule type" value="Genomic_DNA"/>
</dbReference>
<dbReference type="NCBIfam" id="TIGR00744">
    <property type="entry name" value="ROK_glcA_fam"/>
    <property type="match status" value="1"/>
</dbReference>
<evidence type="ECO:0000256" key="3">
    <source>
        <dbReference type="ARBA" id="ARBA00014701"/>
    </source>
</evidence>
<dbReference type="SUPFAM" id="SSF53067">
    <property type="entry name" value="Actin-like ATPase domain"/>
    <property type="match status" value="1"/>
</dbReference>
<comment type="similarity">
    <text evidence="1">Belongs to the ROK (NagC/XylR) family.</text>
</comment>
<proteinExistence type="inferred from homology"/>
<dbReference type="EC" id="2.7.1.2" evidence="2"/>
<evidence type="ECO:0000256" key="2">
    <source>
        <dbReference type="ARBA" id="ARBA00012323"/>
    </source>
</evidence>
<dbReference type="PANTHER" id="PTHR18964:SF149">
    <property type="entry name" value="BIFUNCTIONAL UDP-N-ACETYLGLUCOSAMINE 2-EPIMERASE_N-ACETYLMANNOSAMINE KINASE"/>
    <property type="match status" value="1"/>
</dbReference>
<gene>
    <name evidence="9" type="ORF">SAMN05192532_101193</name>
</gene>
<evidence type="ECO:0000256" key="5">
    <source>
        <dbReference type="ARBA" id="ARBA00022741"/>
    </source>
</evidence>
<dbReference type="GO" id="GO:0004340">
    <property type="term" value="F:glucokinase activity"/>
    <property type="evidence" value="ECO:0007669"/>
    <property type="project" value="UniProtKB-EC"/>
</dbReference>
<dbReference type="PROSITE" id="PS01125">
    <property type="entry name" value="ROK"/>
    <property type="match status" value="1"/>
</dbReference>
<name>A0A1I1ZHG6_9BACI</name>
<keyword evidence="10" id="KW-1185">Reference proteome</keyword>
<sequence length="323" mass="34237">MDKQYVLGIDVGGTSTKMAIFSLAGEMVAKWAISTNRTNTSLNLPVDISISVKKTLEEYAIKNSQMLAAGVGIPGFVLADQGMVISSVNLGLENYLIAPLLEKELGFPVCVDNDANLAAAGEKWKGAGRHVSDLIFITLGTGVGSGILLNGEIFRGAGHAAGEIGHVTVLPQGGSPCKCGKYGCLETISSATGIARLAKENALLNKNSKLYDLMRQRELTAEDVFRSMDEGDNEARVVVEKAMKYLGIALANTANVLQPQYLIIGGGLAAAGNSLIRPLEKHFNFHALQRIKQVAKVKLAELGNDAGVTGGAWLALKQYGKHN</sequence>
<dbReference type="InterPro" id="IPR004654">
    <property type="entry name" value="ROK_glcA"/>
</dbReference>
<dbReference type="RefSeq" id="WP_091656206.1">
    <property type="nucleotide sequence ID" value="NZ_FONT01000001.1"/>
</dbReference>
<organism evidence="9 10">
    <name type="scientific">Alteribacillus iranensis</name>
    <dbReference type="NCBI Taxonomy" id="930128"/>
    <lineage>
        <taxon>Bacteria</taxon>
        <taxon>Bacillati</taxon>
        <taxon>Bacillota</taxon>
        <taxon>Bacilli</taxon>
        <taxon>Bacillales</taxon>
        <taxon>Bacillaceae</taxon>
        <taxon>Alteribacillus</taxon>
    </lineage>
</organism>